<reference evidence="2 3" key="1">
    <citation type="submission" date="2018-03" db="EMBL/GenBank/DDBJ databases">
        <title>Genomic Encyclopedia of Type Strains, Phase III (KMG-III): the genomes of soil and plant-associated and newly described type strains.</title>
        <authorList>
            <person name="Whitman W."/>
        </authorList>
    </citation>
    <scope>NUCLEOTIDE SEQUENCE [LARGE SCALE GENOMIC DNA]</scope>
    <source>
        <strain evidence="2 3">MWH-P2sevCIIIb</strain>
    </source>
</reference>
<dbReference type="RefSeq" id="WP_106227570.1">
    <property type="nucleotide sequence ID" value="NZ_PVTV01000013.1"/>
</dbReference>
<proteinExistence type="predicted"/>
<comment type="caution">
    <text evidence="2">The sequence shown here is derived from an EMBL/GenBank/DDBJ whole genome shotgun (WGS) entry which is preliminary data.</text>
</comment>
<keyword evidence="3" id="KW-1185">Reference proteome</keyword>
<dbReference type="CDD" id="cd16018">
    <property type="entry name" value="Enpp"/>
    <property type="match status" value="1"/>
</dbReference>
<dbReference type="Gene3D" id="3.30.1360.180">
    <property type="match status" value="1"/>
</dbReference>
<name>A0A2T0XGH0_9BURK</name>
<evidence type="ECO:0000313" key="3">
    <source>
        <dbReference type="Proteomes" id="UP000238308"/>
    </source>
</evidence>
<dbReference type="InterPro" id="IPR002591">
    <property type="entry name" value="Phosphodiest/P_Trfase"/>
</dbReference>
<evidence type="ECO:0000256" key="1">
    <source>
        <dbReference type="SAM" id="SignalP"/>
    </source>
</evidence>
<dbReference type="Gene3D" id="3.40.720.10">
    <property type="entry name" value="Alkaline Phosphatase, subunit A"/>
    <property type="match status" value="1"/>
</dbReference>
<dbReference type="PANTHER" id="PTHR10151:SF120">
    <property type="entry name" value="BIS(5'-ADENOSYL)-TRIPHOSPHATASE"/>
    <property type="match status" value="1"/>
</dbReference>
<gene>
    <name evidence="2" type="ORF">BCM14_1717</name>
</gene>
<organism evidence="2 3">
    <name type="scientific">Jezberella montanilacus</name>
    <dbReference type="NCBI Taxonomy" id="323426"/>
    <lineage>
        <taxon>Bacteria</taxon>
        <taxon>Pseudomonadati</taxon>
        <taxon>Pseudomonadota</taxon>
        <taxon>Betaproteobacteria</taxon>
        <taxon>Burkholderiales</taxon>
        <taxon>Alcaligenaceae</taxon>
        <taxon>Jezberella</taxon>
    </lineage>
</organism>
<dbReference type="Pfam" id="PF01663">
    <property type="entry name" value="Phosphodiest"/>
    <property type="match status" value="1"/>
</dbReference>
<feature type="chain" id="PRO_5015593909" evidence="1">
    <location>
        <begin position="22"/>
        <end position="412"/>
    </location>
</feature>
<dbReference type="InterPro" id="IPR017850">
    <property type="entry name" value="Alkaline_phosphatase_core_sf"/>
</dbReference>
<sequence length="412" mass="45776">MRTLIRFTLVLLVLVFSHANAQKAVNQTASTASPKKNLVLLISIDGFRNDYFNRGITPNLLALANQGAHAKNFEPVFPSITFPNHYSQVTGLYPDHNGMVNNTMYDPAKTEQVFKLSDRNAIENPLWWEEGTPLWVTIQKQGKISSTLFWVGSEAVNHGMQPTDWLRYDNNLNSSGRAQQLLRWLDRPDQTRADFATLYFSEVDSKGHEFGPDSAEVNASIANVDQVIGEVLKGLDTLGLKDKTTLVITSDHGMAKVEPDRGIDLSVYTQGVASAKIQWTGPLAGYDVSAADKPVLLNNLKQDSHLTCWAKEAMPAKYHFGTHRRIPQVVCLAQAGWSTIAKAGQKVIPGQHGYDPVQPDMQGLFIAQGPQINKIQLDTVKNIDIYNLLVHLLNVTGEKNDGDDKLYEQIKK</sequence>
<evidence type="ECO:0000313" key="2">
    <source>
        <dbReference type="EMBL" id="PRY98001.1"/>
    </source>
</evidence>
<dbReference type="OrthoDB" id="9771966at2"/>
<dbReference type="SUPFAM" id="SSF53649">
    <property type="entry name" value="Alkaline phosphatase-like"/>
    <property type="match status" value="1"/>
</dbReference>
<dbReference type="GO" id="GO:0016787">
    <property type="term" value="F:hydrolase activity"/>
    <property type="evidence" value="ECO:0007669"/>
    <property type="project" value="UniProtKB-ARBA"/>
</dbReference>
<dbReference type="EMBL" id="PVTV01000013">
    <property type="protein sequence ID" value="PRY98001.1"/>
    <property type="molecule type" value="Genomic_DNA"/>
</dbReference>
<protein>
    <submittedName>
        <fullName evidence="2">Putative AlkP superfamily pyrophosphatase or phosphodiesterase</fullName>
    </submittedName>
</protein>
<dbReference type="PANTHER" id="PTHR10151">
    <property type="entry name" value="ECTONUCLEOTIDE PYROPHOSPHATASE/PHOSPHODIESTERASE"/>
    <property type="match status" value="1"/>
</dbReference>
<dbReference type="AlphaFoldDB" id="A0A2T0XGH0"/>
<keyword evidence="1" id="KW-0732">Signal</keyword>
<feature type="signal peptide" evidence="1">
    <location>
        <begin position="1"/>
        <end position="21"/>
    </location>
</feature>
<dbReference type="Proteomes" id="UP000238308">
    <property type="component" value="Unassembled WGS sequence"/>
</dbReference>
<accession>A0A2T0XGH0</accession>